<feature type="repeat" description="ANK" evidence="3">
    <location>
        <begin position="39"/>
        <end position="71"/>
    </location>
</feature>
<dbReference type="Proteomes" id="UP000799776">
    <property type="component" value="Unassembled WGS sequence"/>
</dbReference>
<dbReference type="SUPFAM" id="SSF48403">
    <property type="entry name" value="Ankyrin repeat"/>
    <property type="match status" value="1"/>
</dbReference>
<protein>
    <submittedName>
        <fullName evidence="5">Ankyrin</fullName>
    </submittedName>
</protein>
<keyword evidence="2 3" id="KW-0040">ANK repeat</keyword>
<dbReference type="EMBL" id="ML978716">
    <property type="protein sequence ID" value="KAF2088394.1"/>
    <property type="molecule type" value="Genomic_DNA"/>
</dbReference>
<organism evidence="5 6">
    <name type="scientific">Saccharata proteae CBS 121410</name>
    <dbReference type="NCBI Taxonomy" id="1314787"/>
    <lineage>
        <taxon>Eukaryota</taxon>
        <taxon>Fungi</taxon>
        <taxon>Dikarya</taxon>
        <taxon>Ascomycota</taxon>
        <taxon>Pezizomycotina</taxon>
        <taxon>Dothideomycetes</taxon>
        <taxon>Dothideomycetes incertae sedis</taxon>
        <taxon>Botryosphaeriales</taxon>
        <taxon>Saccharataceae</taxon>
        <taxon>Saccharata</taxon>
    </lineage>
</organism>
<evidence type="ECO:0000256" key="2">
    <source>
        <dbReference type="ARBA" id="ARBA00023043"/>
    </source>
</evidence>
<evidence type="ECO:0000313" key="6">
    <source>
        <dbReference type="Proteomes" id="UP000799776"/>
    </source>
</evidence>
<dbReference type="SMART" id="SM00248">
    <property type="entry name" value="ANK"/>
    <property type="match status" value="4"/>
</dbReference>
<comment type="caution">
    <text evidence="5">The sequence shown here is derived from an EMBL/GenBank/DDBJ whole genome shotgun (WGS) entry which is preliminary data.</text>
</comment>
<dbReference type="Pfam" id="PF12796">
    <property type="entry name" value="Ank_2"/>
    <property type="match status" value="2"/>
</dbReference>
<evidence type="ECO:0000256" key="1">
    <source>
        <dbReference type="ARBA" id="ARBA00022737"/>
    </source>
</evidence>
<keyword evidence="6" id="KW-1185">Reference proteome</keyword>
<dbReference type="InterPro" id="IPR002110">
    <property type="entry name" value="Ankyrin_rpt"/>
</dbReference>
<feature type="region of interest" description="Disordered" evidence="4">
    <location>
        <begin position="225"/>
        <end position="249"/>
    </location>
</feature>
<dbReference type="PROSITE" id="PS50297">
    <property type="entry name" value="ANK_REP_REGION"/>
    <property type="match status" value="2"/>
</dbReference>
<proteinExistence type="predicted"/>
<dbReference type="InterPro" id="IPR036770">
    <property type="entry name" value="Ankyrin_rpt-contain_sf"/>
</dbReference>
<dbReference type="Gene3D" id="1.25.40.20">
    <property type="entry name" value="Ankyrin repeat-containing domain"/>
    <property type="match status" value="1"/>
</dbReference>
<dbReference type="OrthoDB" id="823504at2759"/>
<dbReference type="PROSITE" id="PS50088">
    <property type="entry name" value="ANK_REPEAT"/>
    <property type="match status" value="2"/>
</dbReference>
<sequence length="284" mass="31180">MIDVAVRLRRAILLDDLFLVKRIIRANPSALRNPDFEDKSNTSLHLASKVGSVQIVAYLLDAGHEDDGISKNTDWDTPLMMAATSNQVDVGKLLATRFPRCVPYSNRHGLDALMLASKHGAVNLLIPLLTSRPPCLTTSHDNDGNTALHHASAAGELKCLRTLLQHGANPCAQNAYSWTPLAYSQTVAAKLYFEELVTEIERRRAEGKRDERERALRSKGVGGVRIVTNDENGSGRDDEAGLEYPPSIDFSPVSERKRALTPTNGRFEWPVNASVARTRASSGE</sequence>
<keyword evidence="1" id="KW-0677">Repeat</keyword>
<evidence type="ECO:0000256" key="4">
    <source>
        <dbReference type="SAM" id="MobiDB-lite"/>
    </source>
</evidence>
<gene>
    <name evidence="5" type="ORF">K490DRAFT_39252</name>
</gene>
<dbReference type="InterPro" id="IPR050889">
    <property type="entry name" value="Dendritic_Spine_Reg/Scaffold"/>
</dbReference>
<dbReference type="PANTHER" id="PTHR24166">
    <property type="entry name" value="ROLLING PEBBLES, ISOFORM B"/>
    <property type="match status" value="1"/>
</dbReference>
<feature type="repeat" description="ANK" evidence="3">
    <location>
        <begin position="143"/>
        <end position="175"/>
    </location>
</feature>
<evidence type="ECO:0000256" key="3">
    <source>
        <dbReference type="PROSITE-ProRule" id="PRU00023"/>
    </source>
</evidence>
<reference evidence="5" key="1">
    <citation type="journal article" date="2020" name="Stud. Mycol.">
        <title>101 Dothideomycetes genomes: a test case for predicting lifestyles and emergence of pathogens.</title>
        <authorList>
            <person name="Haridas S."/>
            <person name="Albert R."/>
            <person name="Binder M."/>
            <person name="Bloem J."/>
            <person name="Labutti K."/>
            <person name="Salamov A."/>
            <person name="Andreopoulos B."/>
            <person name="Baker S."/>
            <person name="Barry K."/>
            <person name="Bills G."/>
            <person name="Bluhm B."/>
            <person name="Cannon C."/>
            <person name="Castanera R."/>
            <person name="Culley D."/>
            <person name="Daum C."/>
            <person name="Ezra D."/>
            <person name="Gonzalez J."/>
            <person name="Henrissat B."/>
            <person name="Kuo A."/>
            <person name="Liang C."/>
            <person name="Lipzen A."/>
            <person name="Lutzoni F."/>
            <person name="Magnuson J."/>
            <person name="Mondo S."/>
            <person name="Nolan M."/>
            <person name="Ohm R."/>
            <person name="Pangilinan J."/>
            <person name="Park H.-J."/>
            <person name="Ramirez L."/>
            <person name="Alfaro M."/>
            <person name="Sun H."/>
            <person name="Tritt A."/>
            <person name="Yoshinaga Y."/>
            <person name="Zwiers L.-H."/>
            <person name="Turgeon B."/>
            <person name="Goodwin S."/>
            <person name="Spatafora J."/>
            <person name="Crous P."/>
            <person name="Grigoriev I."/>
        </authorList>
    </citation>
    <scope>NUCLEOTIDE SEQUENCE</scope>
    <source>
        <strain evidence="5">CBS 121410</strain>
    </source>
</reference>
<name>A0A9P4LY41_9PEZI</name>
<accession>A0A9P4LY41</accession>
<evidence type="ECO:0000313" key="5">
    <source>
        <dbReference type="EMBL" id="KAF2088394.1"/>
    </source>
</evidence>
<dbReference type="AlphaFoldDB" id="A0A9P4LY41"/>
<dbReference type="PANTHER" id="PTHR24166:SF48">
    <property type="entry name" value="PROTEIN VAPYRIN"/>
    <property type="match status" value="1"/>
</dbReference>